<gene>
    <name evidence="1" type="ORF">FC794_14710</name>
</gene>
<comment type="caution">
    <text evidence="1">The sequence shown here is derived from an EMBL/GenBank/DDBJ whole genome shotgun (WGS) entry which is preliminary data.</text>
</comment>
<name>A0A6B4EW28_CLOBO</name>
<dbReference type="EMBL" id="SWOY01000006">
    <property type="protein sequence ID" value="NFG18011.1"/>
    <property type="molecule type" value="Genomic_DNA"/>
</dbReference>
<dbReference type="Proteomes" id="UP000478995">
    <property type="component" value="Unassembled WGS sequence"/>
</dbReference>
<proteinExistence type="predicted"/>
<protein>
    <submittedName>
        <fullName evidence="1">Uncharacterized protein</fullName>
    </submittedName>
</protein>
<organism evidence="1 2">
    <name type="scientific">Clostridium botulinum</name>
    <dbReference type="NCBI Taxonomy" id="1491"/>
    <lineage>
        <taxon>Bacteria</taxon>
        <taxon>Bacillati</taxon>
        <taxon>Bacillota</taxon>
        <taxon>Clostridia</taxon>
        <taxon>Eubacteriales</taxon>
        <taxon>Clostridiaceae</taxon>
        <taxon>Clostridium</taxon>
    </lineage>
</organism>
<evidence type="ECO:0000313" key="1">
    <source>
        <dbReference type="EMBL" id="NFG18011.1"/>
    </source>
</evidence>
<reference evidence="1 2" key="1">
    <citation type="submission" date="2019-04" db="EMBL/GenBank/DDBJ databases">
        <title>Genome sequencing of Clostridium botulinum Groups I-IV and Clostridium butyricum.</title>
        <authorList>
            <person name="Brunt J."/>
            <person name="Van Vliet A.H.M."/>
            <person name="Stringer S.C."/>
            <person name="Carter A.T."/>
            <person name="Peck M.W."/>
        </authorList>
    </citation>
    <scope>NUCLEOTIDE SEQUENCE [LARGE SCALE GENOMIC DNA]</scope>
    <source>
        <strain evidence="1 2">IFR 18/037</strain>
    </source>
</reference>
<evidence type="ECO:0000313" key="2">
    <source>
        <dbReference type="Proteomes" id="UP000478995"/>
    </source>
</evidence>
<sequence length="36" mass="4249">MLSNYEKITLKIIQLFRRTQSSYNLTELLFMIGGIL</sequence>
<dbReference type="AlphaFoldDB" id="A0A6B4EW28"/>
<accession>A0A6B4EW28</accession>